<evidence type="ECO:0000256" key="1">
    <source>
        <dbReference type="SAM" id="Phobius"/>
    </source>
</evidence>
<keyword evidence="3" id="KW-1185">Reference proteome</keyword>
<accession>A0ABM7W6S4</accession>
<organism evidence="2 3">
    <name type="scientific">Desulfofustis limnaeus</name>
    <dbReference type="NCBI Taxonomy" id="2740163"/>
    <lineage>
        <taxon>Bacteria</taxon>
        <taxon>Pseudomonadati</taxon>
        <taxon>Thermodesulfobacteriota</taxon>
        <taxon>Desulfobulbia</taxon>
        <taxon>Desulfobulbales</taxon>
        <taxon>Desulfocapsaceae</taxon>
        <taxon>Desulfofustis</taxon>
    </lineage>
</organism>
<feature type="transmembrane region" description="Helical" evidence="1">
    <location>
        <begin position="22"/>
        <end position="47"/>
    </location>
</feature>
<protein>
    <submittedName>
        <fullName evidence="2">Uncharacterized protein</fullName>
    </submittedName>
</protein>
<keyword evidence="1" id="KW-0812">Transmembrane</keyword>
<reference evidence="2 3" key="1">
    <citation type="submission" date="2022-01" db="EMBL/GenBank/DDBJ databases">
        <title>Desulfofustis limnae sp. nov., a novel mesophilic sulfate-reducing bacterium isolated from marsh soil.</title>
        <authorList>
            <person name="Watanabe M."/>
            <person name="Takahashi A."/>
            <person name="Kojima H."/>
            <person name="Fukui M."/>
        </authorList>
    </citation>
    <scope>NUCLEOTIDE SEQUENCE [LARGE SCALE GENOMIC DNA]</scope>
    <source>
        <strain evidence="2 3">PPLL</strain>
    </source>
</reference>
<name>A0ABM7W6S4_9BACT</name>
<dbReference type="RefSeq" id="WP_284153657.1">
    <property type="nucleotide sequence ID" value="NZ_AP025516.1"/>
</dbReference>
<evidence type="ECO:0000313" key="2">
    <source>
        <dbReference type="EMBL" id="BDD86576.1"/>
    </source>
</evidence>
<gene>
    <name evidence="2" type="ORF">DPPLL_09410</name>
</gene>
<proteinExistence type="predicted"/>
<keyword evidence="1" id="KW-1133">Transmembrane helix</keyword>
<keyword evidence="1" id="KW-0472">Membrane</keyword>
<evidence type="ECO:0000313" key="3">
    <source>
        <dbReference type="Proteomes" id="UP000830055"/>
    </source>
</evidence>
<dbReference type="Proteomes" id="UP000830055">
    <property type="component" value="Chromosome"/>
</dbReference>
<dbReference type="EMBL" id="AP025516">
    <property type="protein sequence ID" value="BDD86576.1"/>
    <property type="molecule type" value="Genomic_DNA"/>
</dbReference>
<sequence length="65" mass="6777">MKTITTTTSRTETDVQHEVSGFLFTIVSASALILGIWGIACLASGLLNGGLMSLVRGYVTAITGM</sequence>